<protein>
    <submittedName>
        <fullName evidence="1">Uncharacterized protein</fullName>
    </submittedName>
</protein>
<name>A0ACB9LKI4_9MYRT</name>
<proteinExistence type="predicted"/>
<evidence type="ECO:0000313" key="1">
    <source>
        <dbReference type="EMBL" id="KAI4312010.1"/>
    </source>
</evidence>
<accession>A0ACB9LKI4</accession>
<dbReference type="Proteomes" id="UP001057402">
    <property type="component" value="Chromosome 11"/>
</dbReference>
<keyword evidence="2" id="KW-1185">Reference proteome</keyword>
<gene>
    <name evidence="1" type="ORF">MLD38_036869</name>
</gene>
<comment type="caution">
    <text evidence="1">The sequence shown here is derived from an EMBL/GenBank/DDBJ whole genome shotgun (WGS) entry which is preliminary data.</text>
</comment>
<dbReference type="EMBL" id="CM042890">
    <property type="protein sequence ID" value="KAI4312010.1"/>
    <property type="molecule type" value="Genomic_DNA"/>
</dbReference>
<sequence>MSTVADLVASSRQFQVGCIVRRYIGCQTQVVEDDQEIGAYMFHGTVPAAHLTADDVRWMAGARRDRIIICTGDFNFLENGKFEIGEEEIEEEEKEEIQPLRPRSEWEDSDPEENRNRKGFWDNEEAELSQFVCQLYDYLFQEGGGVWTSPGSAHLHPIKG</sequence>
<organism evidence="1 2">
    <name type="scientific">Melastoma candidum</name>
    <dbReference type="NCBI Taxonomy" id="119954"/>
    <lineage>
        <taxon>Eukaryota</taxon>
        <taxon>Viridiplantae</taxon>
        <taxon>Streptophyta</taxon>
        <taxon>Embryophyta</taxon>
        <taxon>Tracheophyta</taxon>
        <taxon>Spermatophyta</taxon>
        <taxon>Magnoliopsida</taxon>
        <taxon>eudicotyledons</taxon>
        <taxon>Gunneridae</taxon>
        <taxon>Pentapetalae</taxon>
        <taxon>rosids</taxon>
        <taxon>malvids</taxon>
        <taxon>Myrtales</taxon>
        <taxon>Melastomataceae</taxon>
        <taxon>Melastomatoideae</taxon>
        <taxon>Melastomateae</taxon>
        <taxon>Melastoma</taxon>
    </lineage>
</organism>
<reference evidence="2" key="1">
    <citation type="journal article" date="2023" name="Front. Plant Sci.">
        <title>Chromosomal-level genome assembly of Melastoma candidum provides insights into trichome evolution.</title>
        <authorList>
            <person name="Zhong Y."/>
            <person name="Wu W."/>
            <person name="Sun C."/>
            <person name="Zou P."/>
            <person name="Liu Y."/>
            <person name="Dai S."/>
            <person name="Zhou R."/>
        </authorList>
    </citation>
    <scope>NUCLEOTIDE SEQUENCE [LARGE SCALE GENOMIC DNA]</scope>
</reference>
<evidence type="ECO:0000313" key="2">
    <source>
        <dbReference type="Proteomes" id="UP001057402"/>
    </source>
</evidence>